<dbReference type="EMBL" id="CP093443">
    <property type="protein sequence ID" value="UVI37096.1"/>
    <property type="molecule type" value="Genomic_DNA"/>
</dbReference>
<evidence type="ECO:0000313" key="7">
    <source>
        <dbReference type="EMBL" id="UVI37096.1"/>
    </source>
</evidence>
<proteinExistence type="inferred from homology"/>
<evidence type="ECO:0000256" key="2">
    <source>
        <dbReference type="ARBA" id="ARBA00022448"/>
    </source>
</evidence>
<dbReference type="PROSITE" id="PS00211">
    <property type="entry name" value="ABC_TRANSPORTER_1"/>
    <property type="match status" value="1"/>
</dbReference>
<evidence type="ECO:0000313" key="8">
    <source>
        <dbReference type="Proteomes" id="UP001064879"/>
    </source>
</evidence>
<dbReference type="SMART" id="SM00382">
    <property type="entry name" value="AAA"/>
    <property type="match status" value="2"/>
</dbReference>
<dbReference type="RefSeq" id="WP_265419654.1">
    <property type="nucleotide sequence ID" value="NZ_CP093443.1"/>
</dbReference>
<evidence type="ECO:0000256" key="4">
    <source>
        <dbReference type="ARBA" id="ARBA00022840"/>
    </source>
</evidence>
<dbReference type="Proteomes" id="UP001064879">
    <property type="component" value="Chromosome"/>
</dbReference>
<dbReference type="InterPro" id="IPR017871">
    <property type="entry name" value="ABC_transporter-like_CS"/>
</dbReference>
<keyword evidence="3" id="KW-0547">Nucleotide-binding</keyword>
<dbReference type="PANTHER" id="PTHR43553:SF24">
    <property type="entry name" value="ENERGY-COUPLING FACTOR TRANSPORTER ATP-BINDING PROTEIN ECFA1"/>
    <property type="match status" value="1"/>
</dbReference>
<feature type="domain" description="ABC transporter" evidence="6">
    <location>
        <begin position="287"/>
        <end position="515"/>
    </location>
</feature>
<keyword evidence="2" id="KW-0813">Transport</keyword>
<dbReference type="Pfam" id="PF00005">
    <property type="entry name" value="ABC_tran"/>
    <property type="match status" value="2"/>
</dbReference>
<dbReference type="SUPFAM" id="SSF52540">
    <property type="entry name" value="P-loop containing nucleoside triphosphate hydrolases"/>
    <property type="match status" value="2"/>
</dbReference>
<protein>
    <submittedName>
        <fullName evidence="7">ATP-binding cassette domain-containing protein</fullName>
    </submittedName>
</protein>
<evidence type="ECO:0000259" key="6">
    <source>
        <dbReference type="PROSITE" id="PS50893"/>
    </source>
</evidence>
<dbReference type="GO" id="GO:0005524">
    <property type="term" value="F:ATP binding"/>
    <property type="evidence" value="ECO:0007669"/>
    <property type="project" value="UniProtKB-KW"/>
</dbReference>
<sequence length="515" mass="53756">MALPITARGYSWTHADRDAPAVGPLDLDIAAGEKVLVLGSSGVGKSTLLHAIAGVLSDESGEATGELLIGGDAPDPRRGGTGLVLQDPDSQVIFSRIGDDVAFGMENLGLPAEVIAARIPASLRALGLNLPQDHPSAALSGGQKQRLALAGIHAMAPEVIVLDEPTANIDPGSAEDVRDAVLAVQAETAATMIVVEHRVGLWLDHVDRVIVLGRAGIVAQGSPTQVFRDPELRETLIDCGIWMPESSRFLTSPRGAAPDPGPEPVRSSPLATDGGQRSEGRLGEVLLRTNQLSVARPRMAIPAATDLDLSIRAGQALGLVGPNGAGKSTTALTLAGLIPEFSGRVLAEDVLREGAKRARPYAWPSAQLAARIGMVFQEPAHQFLTASVTSELELGPRLAGWSQPEVESRAAELLESLGLTGVAEAHPQSLSGGEKRRLSVAAMLAPRPRVIVVDEPTFGQDALTWAGLVEMFLDVLARGSAVVAVSHDQAFLAAIGARTIDLGRPTMVRAGDRGE</sequence>
<evidence type="ECO:0000256" key="3">
    <source>
        <dbReference type="ARBA" id="ARBA00022741"/>
    </source>
</evidence>
<dbReference type="PROSITE" id="PS50893">
    <property type="entry name" value="ABC_TRANSPORTER_2"/>
    <property type="match status" value="2"/>
</dbReference>
<dbReference type="CDD" id="cd03225">
    <property type="entry name" value="ABC_cobalt_CbiO_domain1"/>
    <property type="match status" value="2"/>
</dbReference>
<dbReference type="InterPro" id="IPR050095">
    <property type="entry name" value="ECF_ABC_transporter_ATP-bd"/>
</dbReference>
<accession>A0ABY5SVH0</accession>
<dbReference type="InterPro" id="IPR015856">
    <property type="entry name" value="ABC_transpr_CbiO/EcfA_su"/>
</dbReference>
<dbReference type="PANTHER" id="PTHR43553">
    <property type="entry name" value="HEAVY METAL TRANSPORTER"/>
    <property type="match status" value="1"/>
</dbReference>
<evidence type="ECO:0000256" key="5">
    <source>
        <dbReference type="SAM" id="MobiDB-lite"/>
    </source>
</evidence>
<feature type="domain" description="ABC transporter" evidence="6">
    <location>
        <begin position="5"/>
        <end position="239"/>
    </location>
</feature>
<dbReference type="InterPro" id="IPR003593">
    <property type="entry name" value="AAA+_ATPase"/>
</dbReference>
<dbReference type="InterPro" id="IPR003439">
    <property type="entry name" value="ABC_transporter-like_ATP-bd"/>
</dbReference>
<evidence type="ECO:0000256" key="1">
    <source>
        <dbReference type="ARBA" id="ARBA00005417"/>
    </source>
</evidence>
<dbReference type="Gene3D" id="3.40.50.300">
    <property type="entry name" value="P-loop containing nucleotide triphosphate hydrolases"/>
    <property type="match status" value="2"/>
</dbReference>
<keyword evidence="8" id="KW-1185">Reference proteome</keyword>
<name>A0ABY5SVH0_9MICO</name>
<feature type="region of interest" description="Disordered" evidence="5">
    <location>
        <begin position="250"/>
        <end position="281"/>
    </location>
</feature>
<dbReference type="InterPro" id="IPR027417">
    <property type="entry name" value="P-loop_NTPase"/>
</dbReference>
<reference evidence="7" key="1">
    <citation type="submission" date="2022-03" db="EMBL/GenBank/DDBJ databases">
        <title>Brevibacterium spongiae sp. nov., isolated from marine sponge.</title>
        <authorList>
            <person name="Li Z."/>
            <person name="Zhang M."/>
        </authorList>
    </citation>
    <scope>NUCLEOTIDE SEQUENCE</scope>
    <source>
        <strain evidence="7">WHS-Z9</strain>
    </source>
</reference>
<keyword evidence="4 7" id="KW-0067">ATP-binding</keyword>
<organism evidence="7 8">
    <name type="scientific">Brevibacterium spongiae</name>
    <dbReference type="NCBI Taxonomy" id="2909672"/>
    <lineage>
        <taxon>Bacteria</taxon>
        <taxon>Bacillati</taxon>
        <taxon>Actinomycetota</taxon>
        <taxon>Actinomycetes</taxon>
        <taxon>Micrococcales</taxon>
        <taxon>Brevibacteriaceae</taxon>
        <taxon>Brevibacterium</taxon>
    </lineage>
</organism>
<comment type="similarity">
    <text evidence="1">Belongs to the ABC transporter superfamily.</text>
</comment>
<gene>
    <name evidence="7" type="ORF">L1F31_05425</name>
</gene>